<reference evidence="2 3" key="1">
    <citation type="submission" date="2023-02" db="EMBL/GenBank/DDBJ databases">
        <title>Complete genome sequence of a novel bacterium Oceanimonas sp. NTOU-MSR1 isolated from marine coast sediment.</title>
        <authorList>
            <person name="Yang H.-T."/>
            <person name="Chen Y.-L."/>
            <person name="Ho Y.-N."/>
        </authorList>
    </citation>
    <scope>NUCLEOTIDE SEQUENCE [LARGE SCALE GENOMIC DNA]</scope>
    <source>
        <strain evidence="2 3">NTOU-MSR1</strain>
    </source>
</reference>
<evidence type="ECO:0000313" key="2">
    <source>
        <dbReference type="EMBL" id="WMC12104.1"/>
    </source>
</evidence>
<dbReference type="AlphaFoldDB" id="A0AA50KQZ7"/>
<proteinExistence type="predicted"/>
<organism evidence="2 3">
    <name type="scientific">Oceanimonas pelagia</name>
    <dbReference type="NCBI Taxonomy" id="3028314"/>
    <lineage>
        <taxon>Bacteria</taxon>
        <taxon>Pseudomonadati</taxon>
        <taxon>Pseudomonadota</taxon>
        <taxon>Gammaproteobacteria</taxon>
        <taxon>Aeromonadales</taxon>
        <taxon>Aeromonadaceae</taxon>
        <taxon>Oceanimonas</taxon>
    </lineage>
</organism>
<dbReference type="EMBL" id="CP118224">
    <property type="protein sequence ID" value="WMC12104.1"/>
    <property type="molecule type" value="Genomic_DNA"/>
</dbReference>
<gene>
    <name evidence="2" type="ORF">PU634_06995</name>
</gene>
<dbReference type="RefSeq" id="WP_306763341.1">
    <property type="nucleotide sequence ID" value="NZ_CP118224.1"/>
</dbReference>
<dbReference type="Pfam" id="PF07045">
    <property type="entry name" value="DUF1330"/>
    <property type="match status" value="1"/>
</dbReference>
<feature type="domain" description="DUF1330" evidence="1">
    <location>
        <begin position="3"/>
        <end position="96"/>
    </location>
</feature>
<dbReference type="PANTHER" id="PTHR41521">
    <property type="match status" value="1"/>
</dbReference>
<keyword evidence="3" id="KW-1185">Reference proteome</keyword>
<dbReference type="KEGG" id="ope:PU634_06995"/>
<evidence type="ECO:0000259" key="1">
    <source>
        <dbReference type="Pfam" id="PF07045"/>
    </source>
</evidence>
<dbReference type="SUPFAM" id="SSF54909">
    <property type="entry name" value="Dimeric alpha+beta barrel"/>
    <property type="match status" value="1"/>
</dbReference>
<dbReference type="InterPro" id="IPR010753">
    <property type="entry name" value="DUF1330"/>
</dbReference>
<dbReference type="PANTHER" id="PTHR41521:SF4">
    <property type="entry name" value="BLR0684 PROTEIN"/>
    <property type="match status" value="1"/>
</dbReference>
<name>A0AA50KQZ7_9GAMM</name>
<sequence>MAKAYCIVNIVKIYDAEKFNEYVVGHTPTIEQYGGRFLVKGDRGEVLEGVWPANLMVVHEFPSVERFRAWYHSEEYRPWKALRQSCADVNVILTKG</sequence>
<dbReference type="InterPro" id="IPR011008">
    <property type="entry name" value="Dimeric_a/b-barrel"/>
</dbReference>
<protein>
    <submittedName>
        <fullName evidence="2">DUF1330 domain-containing protein</fullName>
    </submittedName>
</protein>
<evidence type="ECO:0000313" key="3">
    <source>
        <dbReference type="Proteomes" id="UP001223802"/>
    </source>
</evidence>
<dbReference type="Proteomes" id="UP001223802">
    <property type="component" value="Chromosome"/>
</dbReference>
<accession>A0AA50KQZ7</accession>
<dbReference type="Gene3D" id="3.30.70.100">
    <property type="match status" value="1"/>
</dbReference>